<reference evidence="3 4" key="1">
    <citation type="submission" date="2018-08" db="EMBL/GenBank/DDBJ databases">
        <title>Draft genome of the lignicolous fungus Coniochaeta pulveracea.</title>
        <authorList>
            <person name="Borstlap C.J."/>
            <person name="De Witt R.N."/>
            <person name="Botha A."/>
            <person name="Volschenk H."/>
        </authorList>
    </citation>
    <scope>NUCLEOTIDE SEQUENCE [LARGE SCALE GENOMIC DNA]</scope>
    <source>
        <strain evidence="3 4">CAB683</strain>
    </source>
</reference>
<gene>
    <name evidence="3" type="ORF">DL546_005632</name>
</gene>
<evidence type="ECO:0000313" key="3">
    <source>
        <dbReference type="EMBL" id="RKU46948.1"/>
    </source>
</evidence>
<keyword evidence="4" id="KW-1185">Reference proteome</keyword>
<proteinExistence type="predicted"/>
<feature type="region of interest" description="Disordered" evidence="1">
    <location>
        <begin position="241"/>
        <end position="266"/>
    </location>
</feature>
<evidence type="ECO:0000259" key="2">
    <source>
        <dbReference type="Pfam" id="PF25534"/>
    </source>
</evidence>
<dbReference type="Proteomes" id="UP000275385">
    <property type="component" value="Unassembled WGS sequence"/>
</dbReference>
<name>A0A420YGF2_9PEZI</name>
<dbReference type="STRING" id="177199.A0A420YGF2"/>
<sequence>MAIIKELGVGVNICIGGQPVAEYDDPNPITNDEDDYAVSNTYVESVDGAAYTIMYTCLPDQRWLYNNAKNRLTFRVYIDGKERCAHSANRNLILYNDGKLNIEGAETFRGHGQPMALSKFRFNAVTTIEEADDRAIEADKKRAETLGLVKVEVWREYQSGNGSAHDGNVDEELDVDDSGMLVAEKALKGKAISHGTSYSPAIETQASFLFDLAEVDDSPVAVFNIKYRSKEALRQELVLPRTPRSSSPVDLGGPTAGSNNHHGVEHLSREELLRLAKERLAEIKVENEIRLKVEDDQADAEANRMLTNVSKTTAGGQEVIDLTDD</sequence>
<evidence type="ECO:0000313" key="4">
    <source>
        <dbReference type="Proteomes" id="UP000275385"/>
    </source>
</evidence>
<dbReference type="EMBL" id="QVQW01000011">
    <property type="protein sequence ID" value="RKU46948.1"/>
    <property type="molecule type" value="Genomic_DNA"/>
</dbReference>
<comment type="caution">
    <text evidence="3">The sequence shown here is derived from an EMBL/GenBank/DDBJ whole genome shotgun (WGS) entry which is preliminary data.</text>
</comment>
<dbReference type="InterPro" id="IPR057678">
    <property type="entry name" value="DUF7918"/>
</dbReference>
<dbReference type="Pfam" id="PF25534">
    <property type="entry name" value="DUF7918"/>
    <property type="match status" value="1"/>
</dbReference>
<evidence type="ECO:0000256" key="1">
    <source>
        <dbReference type="SAM" id="MobiDB-lite"/>
    </source>
</evidence>
<dbReference type="OrthoDB" id="3364132at2759"/>
<dbReference type="AlphaFoldDB" id="A0A420YGF2"/>
<protein>
    <recommendedName>
        <fullName evidence="2">DUF7918 domain-containing protein</fullName>
    </recommendedName>
</protein>
<dbReference type="PANTHER" id="PTHR36223:SF1">
    <property type="entry name" value="TRANSCRIPTION ELONGATION FACTOR EAF N-TERMINAL DOMAIN-CONTAINING PROTEIN"/>
    <property type="match status" value="1"/>
</dbReference>
<feature type="domain" description="DUF7918" evidence="2">
    <location>
        <begin position="8"/>
        <end position="242"/>
    </location>
</feature>
<accession>A0A420YGF2</accession>
<dbReference type="PANTHER" id="PTHR36223">
    <property type="entry name" value="BETA-LACTAMASE-TYPE TRANSPEPTIDASE FOLD DOMAIN CONTAINING PROTEIN"/>
    <property type="match status" value="1"/>
</dbReference>
<organism evidence="3 4">
    <name type="scientific">Coniochaeta pulveracea</name>
    <dbReference type="NCBI Taxonomy" id="177199"/>
    <lineage>
        <taxon>Eukaryota</taxon>
        <taxon>Fungi</taxon>
        <taxon>Dikarya</taxon>
        <taxon>Ascomycota</taxon>
        <taxon>Pezizomycotina</taxon>
        <taxon>Sordariomycetes</taxon>
        <taxon>Sordariomycetidae</taxon>
        <taxon>Coniochaetales</taxon>
        <taxon>Coniochaetaceae</taxon>
        <taxon>Coniochaeta</taxon>
    </lineage>
</organism>